<evidence type="ECO:0000256" key="4">
    <source>
        <dbReference type="ARBA" id="ARBA00023125"/>
    </source>
</evidence>
<dbReference type="GO" id="GO:0009295">
    <property type="term" value="C:nucleoid"/>
    <property type="evidence" value="ECO:0007669"/>
    <property type="project" value="UniProtKB-SubCell"/>
</dbReference>
<feature type="region of interest" description="Disordered" evidence="5">
    <location>
        <begin position="51"/>
        <end position="88"/>
    </location>
</feature>
<dbReference type="SMART" id="SM00528">
    <property type="entry name" value="HNS"/>
    <property type="match status" value="1"/>
</dbReference>
<dbReference type="Gene3D" id="4.10.430.30">
    <property type="match status" value="1"/>
</dbReference>
<dbReference type="GO" id="GO:0003677">
    <property type="term" value="F:DNA binding"/>
    <property type="evidence" value="ECO:0007669"/>
    <property type="project" value="UniProtKB-KW"/>
</dbReference>
<sequence length="98" mass="10821">MTDYKTLLQQKAELDARIAEVMKTEKAGAVAEVRTLVQQYQLTELDVFPASGSKVKGPAGAPKFRDPETGATWTGRGKPPNWINGKEREQFLIETAKS</sequence>
<evidence type="ECO:0000256" key="1">
    <source>
        <dbReference type="ARBA" id="ARBA00004453"/>
    </source>
</evidence>
<dbReference type="GeneID" id="94692777"/>
<proteinExistence type="inferred from homology"/>
<evidence type="ECO:0000313" key="7">
    <source>
        <dbReference type="EMBL" id="SDZ62752.1"/>
    </source>
</evidence>
<comment type="similarity">
    <text evidence="2">Belongs to the histone-like protein H-NS family.</text>
</comment>
<evidence type="ECO:0000256" key="5">
    <source>
        <dbReference type="SAM" id="MobiDB-lite"/>
    </source>
</evidence>
<gene>
    <name evidence="7" type="ORF">SAMN05421547_1536</name>
</gene>
<dbReference type="Pfam" id="PF00816">
    <property type="entry name" value="Histone_HNS"/>
    <property type="match status" value="1"/>
</dbReference>
<dbReference type="SUPFAM" id="SSF81273">
    <property type="entry name" value="H-NS histone-like proteins"/>
    <property type="match status" value="1"/>
</dbReference>
<keyword evidence="4 7" id="KW-0238">DNA-binding</keyword>
<comment type="subcellular location">
    <subcellularLocation>
        <location evidence="1">Cytoplasm</location>
        <location evidence="1">Nucleoid</location>
    </subcellularLocation>
</comment>
<evidence type="ECO:0000259" key="6">
    <source>
        <dbReference type="SMART" id="SM00528"/>
    </source>
</evidence>
<reference evidence="7 8" key="1">
    <citation type="submission" date="2016-10" db="EMBL/GenBank/DDBJ databases">
        <authorList>
            <person name="de Groot N.N."/>
        </authorList>
    </citation>
    <scope>NUCLEOTIDE SEQUENCE [LARGE SCALE GENOMIC DNA]</scope>
    <source>
        <strain evidence="7 8">LMG 24775</strain>
    </source>
</reference>
<protein>
    <submittedName>
        <fullName evidence="7">DNA-binding protein H-NS</fullName>
    </submittedName>
</protein>
<dbReference type="Proteomes" id="UP000183417">
    <property type="component" value="Unassembled WGS sequence"/>
</dbReference>
<organism evidence="7 8">
    <name type="scientific">Delftia lacustris</name>
    <dbReference type="NCBI Taxonomy" id="558537"/>
    <lineage>
        <taxon>Bacteria</taxon>
        <taxon>Pseudomonadati</taxon>
        <taxon>Pseudomonadota</taxon>
        <taxon>Betaproteobacteria</taxon>
        <taxon>Burkholderiales</taxon>
        <taxon>Comamonadaceae</taxon>
        <taxon>Delftia</taxon>
    </lineage>
</organism>
<evidence type="ECO:0000256" key="3">
    <source>
        <dbReference type="ARBA" id="ARBA00022490"/>
    </source>
</evidence>
<name>A0A1H3UJX9_9BURK</name>
<feature type="domain" description="DNA-binding protein H-NS-like C-terminal" evidence="6">
    <location>
        <begin position="54"/>
        <end position="93"/>
    </location>
</feature>
<dbReference type="EMBL" id="FNPE01000053">
    <property type="protein sequence ID" value="SDZ62752.1"/>
    <property type="molecule type" value="Genomic_DNA"/>
</dbReference>
<evidence type="ECO:0000256" key="2">
    <source>
        <dbReference type="ARBA" id="ARBA00010610"/>
    </source>
</evidence>
<accession>A0A1H3UJX9</accession>
<dbReference type="InterPro" id="IPR027444">
    <property type="entry name" value="H-NS_C_dom"/>
</dbReference>
<dbReference type="AlphaFoldDB" id="A0A1H3UJX9"/>
<dbReference type="PANTHER" id="PTHR38097:SF2">
    <property type="entry name" value="DNA-BINDING PROTEIN STPA"/>
    <property type="match status" value="1"/>
</dbReference>
<dbReference type="RefSeq" id="WP_074924397.1">
    <property type="nucleotide sequence ID" value="NZ_CP141274.1"/>
</dbReference>
<keyword evidence="3" id="KW-0963">Cytoplasm</keyword>
<dbReference type="PANTHER" id="PTHR38097">
    <property type="match status" value="1"/>
</dbReference>
<evidence type="ECO:0000313" key="8">
    <source>
        <dbReference type="Proteomes" id="UP000183417"/>
    </source>
</evidence>